<reference evidence="11" key="1">
    <citation type="submission" date="2017-02" db="UniProtKB">
        <authorList>
            <consortium name="WormBaseParasite"/>
        </authorList>
    </citation>
    <scope>IDENTIFICATION</scope>
</reference>
<gene>
    <name evidence="9" type="ORF">EVEC_LOCUS3775</name>
</gene>
<dbReference type="WBParaSite" id="EVEC_0000406701-mRNA-1">
    <property type="protein sequence ID" value="EVEC_0000406701-mRNA-1"/>
    <property type="gene ID" value="EVEC_0000406701"/>
</dbReference>
<feature type="transmembrane region" description="Helical" evidence="7">
    <location>
        <begin position="480"/>
        <end position="499"/>
    </location>
</feature>
<dbReference type="InterPro" id="IPR050930">
    <property type="entry name" value="MFS_Vesicular_Transporter"/>
</dbReference>
<dbReference type="Gene3D" id="1.20.1250.20">
    <property type="entry name" value="MFS general substrate transporter like domains"/>
    <property type="match status" value="2"/>
</dbReference>
<evidence type="ECO:0000313" key="10">
    <source>
        <dbReference type="Proteomes" id="UP000274131"/>
    </source>
</evidence>
<accession>A0A0N4V255</accession>
<dbReference type="InterPro" id="IPR020846">
    <property type="entry name" value="MFS_dom"/>
</dbReference>
<dbReference type="Pfam" id="PF07690">
    <property type="entry name" value="MFS_1"/>
    <property type="match status" value="1"/>
</dbReference>
<dbReference type="GO" id="GO:0016020">
    <property type="term" value="C:membrane"/>
    <property type="evidence" value="ECO:0007669"/>
    <property type="project" value="UniProtKB-SubCell"/>
</dbReference>
<dbReference type="AlphaFoldDB" id="A0A0N4V255"/>
<evidence type="ECO:0000256" key="3">
    <source>
        <dbReference type="ARBA" id="ARBA00022692"/>
    </source>
</evidence>
<feature type="transmembrane region" description="Helical" evidence="7">
    <location>
        <begin position="440"/>
        <end position="459"/>
    </location>
</feature>
<keyword evidence="10" id="KW-1185">Reference proteome</keyword>
<dbReference type="PANTHER" id="PTHR23506:SF26">
    <property type="entry name" value="MFS-TYPE TRANSPORTER SLC18B1"/>
    <property type="match status" value="1"/>
</dbReference>
<keyword evidence="3 7" id="KW-0812">Transmembrane</keyword>
<evidence type="ECO:0000256" key="1">
    <source>
        <dbReference type="ARBA" id="ARBA00004141"/>
    </source>
</evidence>
<organism evidence="11">
    <name type="scientific">Enterobius vermicularis</name>
    <name type="common">Human pinworm</name>
    <dbReference type="NCBI Taxonomy" id="51028"/>
    <lineage>
        <taxon>Eukaryota</taxon>
        <taxon>Metazoa</taxon>
        <taxon>Ecdysozoa</taxon>
        <taxon>Nematoda</taxon>
        <taxon>Chromadorea</taxon>
        <taxon>Rhabditida</taxon>
        <taxon>Spirurina</taxon>
        <taxon>Oxyuridomorpha</taxon>
        <taxon>Oxyuroidea</taxon>
        <taxon>Oxyuridae</taxon>
        <taxon>Enterobius</taxon>
    </lineage>
</organism>
<dbReference type="STRING" id="51028.A0A0N4V255"/>
<feature type="transmembrane region" description="Helical" evidence="7">
    <location>
        <begin position="411"/>
        <end position="434"/>
    </location>
</feature>
<evidence type="ECO:0000313" key="9">
    <source>
        <dbReference type="EMBL" id="VDD88633.1"/>
    </source>
</evidence>
<feature type="transmembrane region" description="Helical" evidence="7">
    <location>
        <begin position="141"/>
        <end position="164"/>
    </location>
</feature>
<dbReference type="PANTHER" id="PTHR23506">
    <property type="entry name" value="GH10249P"/>
    <property type="match status" value="1"/>
</dbReference>
<dbReference type="SUPFAM" id="SSF103473">
    <property type="entry name" value="MFS general substrate transporter"/>
    <property type="match status" value="1"/>
</dbReference>
<feature type="transmembrane region" description="Helical" evidence="7">
    <location>
        <begin position="235"/>
        <end position="260"/>
    </location>
</feature>
<dbReference type="PROSITE" id="PS50850">
    <property type="entry name" value="MFS"/>
    <property type="match status" value="1"/>
</dbReference>
<evidence type="ECO:0000256" key="6">
    <source>
        <dbReference type="SAM" id="MobiDB-lite"/>
    </source>
</evidence>
<feature type="transmembrane region" description="Helical" evidence="7">
    <location>
        <begin position="511"/>
        <end position="537"/>
    </location>
</feature>
<sequence length="540" mass="58711">MENRNSLSLLDPSNLNSDNIQSSQYQLYARIQKQISMPGSLNINAQLSPVMHRCYSEESTQRPYVSSLFRPLVKQTSVELNRQVNEPSKVKPRKESLKYGTIAEEDRGSQSDSEDDESESSTDTTPSSNGMSSWFNTKQSVTVCMLAVANLCSMVAFSCIAPFYPAEAKQKGLTESQIGIVFGVFELLVCIVSLVLGKYMIYIGSKRMLIAGLLITGIAAILFGFLQFLPSGMAFFLGSMSIRVVEAVGDACFVTASFVISVKCFPRHISTVIGIMETSAGFGFTAGPMIGAALYDLGGFQLPFIVLGVLLILVAILSSFLIKKYKGLNKRSESGRGMFGMLKVPVVWVMLFAVVVCAISIAFLDSNLAEHLSTFNLSTTMIGLFFLLDGSVYTITAPIWGLIYDKWRCTFTIMMFGAVLSLVSMLLVGPAPFLHMEKNLFVIALALVSLAVASGALYIPTFQKCLEAVKEHNYEDSFETYAGVSGIFQSAFAFGSFIGPSIGGLSVELVGFAWTSVAVGILFLVFVSLLLLILTVLEIT</sequence>
<evidence type="ECO:0000256" key="5">
    <source>
        <dbReference type="ARBA" id="ARBA00023136"/>
    </source>
</evidence>
<name>A0A0N4V255_ENTVE</name>
<feature type="transmembrane region" description="Helical" evidence="7">
    <location>
        <begin position="384"/>
        <end position="404"/>
    </location>
</feature>
<feature type="transmembrane region" description="Helical" evidence="7">
    <location>
        <begin position="176"/>
        <end position="196"/>
    </location>
</feature>
<comment type="subcellular location">
    <subcellularLocation>
        <location evidence="1">Membrane</location>
        <topology evidence="1">Multi-pass membrane protein</topology>
    </subcellularLocation>
</comment>
<reference evidence="9 10" key="2">
    <citation type="submission" date="2018-10" db="EMBL/GenBank/DDBJ databases">
        <authorList>
            <consortium name="Pathogen Informatics"/>
        </authorList>
    </citation>
    <scope>NUCLEOTIDE SEQUENCE [LARGE SCALE GENOMIC DNA]</scope>
</reference>
<feature type="transmembrane region" description="Helical" evidence="7">
    <location>
        <begin position="272"/>
        <end position="294"/>
    </location>
</feature>
<feature type="transmembrane region" description="Helical" evidence="7">
    <location>
        <begin position="208"/>
        <end position="229"/>
    </location>
</feature>
<keyword evidence="5 7" id="KW-0472">Membrane</keyword>
<protein>
    <submittedName>
        <fullName evidence="11">MFS domain-containing protein</fullName>
    </submittedName>
</protein>
<dbReference type="InterPro" id="IPR011701">
    <property type="entry name" value="MFS"/>
</dbReference>
<feature type="transmembrane region" description="Helical" evidence="7">
    <location>
        <begin position="300"/>
        <end position="322"/>
    </location>
</feature>
<evidence type="ECO:0000256" key="2">
    <source>
        <dbReference type="ARBA" id="ARBA00022448"/>
    </source>
</evidence>
<feature type="region of interest" description="Disordered" evidence="6">
    <location>
        <begin position="83"/>
        <end position="131"/>
    </location>
</feature>
<evidence type="ECO:0000256" key="4">
    <source>
        <dbReference type="ARBA" id="ARBA00022989"/>
    </source>
</evidence>
<feature type="domain" description="Major facilitator superfamily (MFS) profile" evidence="8">
    <location>
        <begin position="142"/>
        <end position="540"/>
    </location>
</feature>
<dbReference type="OrthoDB" id="446368at2759"/>
<dbReference type="GO" id="GO:0022857">
    <property type="term" value="F:transmembrane transporter activity"/>
    <property type="evidence" value="ECO:0007669"/>
    <property type="project" value="InterPro"/>
</dbReference>
<proteinExistence type="predicted"/>
<feature type="transmembrane region" description="Helical" evidence="7">
    <location>
        <begin position="342"/>
        <end position="364"/>
    </location>
</feature>
<evidence type="ECO:0000313" key="11">
    <source>
        <dbReference type="WBParaSite" id="EVEC_0000406701-mRNA-1"/>
    </source>
</evidence>
<evidence type="ECO:0000259" key="8">
    <source>
        <dbReference type="PROSITE" id="PS50850"/>
    </source>
</evidence>
<dbReference type="Proteomes" id="UP000274131">
    <property type="component" value="Unassembled WGS sequence"/>
</dbReference>
<dbReference type="InterPro" id="IPR036259">
    <property type="entry name" value="MFS_trans_sf"/>
</dbReference>
<keyword evidence="4 7" id="KW-1133">Transmembrane helix</keyword>
<dbReference type="EMBL" id="UXUI01007681">
    <property type="protein sequence ID" value="VDD88633.1"/>
    <property type="molecule type" value="Genomic_DNA"/>
</dbReference>
<evidence type="ECO:0000256" key="7">
    <source>
        <dbReference type="SAM" id="Phobius"/>
    </source>
</evidence>
<keyword evidence="2" id="KW-0813">Transport</keyword>